<reference evidence="3 4" key="1">
    <citation type="submission" date="2018-03" db="EMBL/GenBank/DDBJ databases">
        <title>Complete genome sequence and methylome analysis of Pseudomonas mendocina NEB 698.</title>
        <authorList>
            <person name="Morgan R.D."/>
        </authorList>
    </citation>
    <scope>NUCLEOTIDE SEQUENCE [LARGE SCALE GENOMIC DNA]</scope>
    <source>
        <strain evidence="3 4">NEB698</strain>
    </source>
</reference>
<dbReference type="RefSeq" id="WP_106737716.1">
    <property type="nucleotide sequence ID" value="NZ_CP027657.1"/>
</dbReference>
<gene>
    <name evidence="3" type="ORF">C7A17_09025</name>
</gene>
<dbReference type="EMBL" id="CP027657">
    <property type="protein sequence ID" value="AVO52903.1"/>
    <property type="molecule type" value="Genomic_DNA"/>
</dbReference>
<feature type="transmembrane region" description="Helical" evidence="1">
    <location>
        <begin position="37"/>
        <end position="57"/>
    </location>
</feature>
<dbReference type="OrthoDB" id="6174504at2"/>
<keyword evidence="1" id="KW-0472">Membrane</keyword>
<feature type="transmembrane region" description="Helical" evidence="1">
    <location>
        <begin position="96"/>
        <end position="112"/>
    </location>
</feature>
<feature type="transmembrane region" description="Helical" evidence="1">
    <location>
        <begin position="69"/>
        <end position="90"/>
    </location>
</feature>
<evidence type="ECO:0000259" key="2">
    <source>
        <dbReference type="Pfam" id="PF07331"/>
    </source>
</evidence>
<dbReference type="Pfam" id="PF07331">
    <property type="entry name" value="TctB"/>
    <property type="match status" value="1"/>
</dbReference>
<name>A0A2R3QME5_ECTME</name>
<protein>
    <recommendedName>
        <fullName evidence="2">DUF1468 domain-containing protein</fullName>
    </recommendedName>
</protein>
<organism evidence="3 4">
    <name type="scientific">Ectopseudomonas mendocina</name>
    <name type="common">Pseudomonas mendocina</name>
    <dbReference type="NCBI Taxonomy" id="300"/>
    <lineage>
        <taxon>Bacteria</taxon>
        <taxon>Pseudomonadati</taxon>
        <taxon>Pseudomonadota</taxon>
        <taxon>Gammaproteobacteria</taxon>
        <taxon>Pseudomonadales</taxon>
        <taxon>Pseudomonadaceae</taxon>
        <taxon>Ectopseudomonas</taxon>
    </lineage>
</organism>
<evidence type="ECO:0000313" key="4">
    <source>
        <dbReference type="Proteomes" id="UP000238327"/>
    </source>
</evidence>
<dbReference type="AlphaFoldDB" id="A0A2R3QME5"/>
<feature type="domain" description="DUF1468" evidence="2">
    <location>
        <begin position="5"/>
        <end position="145"/>
    </location>
</feature>
<sequence length="151" mass="15860">MKDLILGIVFIALGITVWVLAQGFPAVPGMKYGASMFPSMIAGGMVIGGVLLSFVTVRKMRRTASPNVGSGGFALPHIGLLVPCLMVVAYIYLSEVIGTALTMVLVMLVLLFQGGVRWLPAILISVVSAAVISLSFGHMLKVPLPIGPFGF</sequence>
<proteinExistence type="predicted"/>
<feature type="transmembrane region" description="Helical" evidence="1">
    <location>
        <begin position="119"/>
        <end position="140"/>
    </location>
</feature>
<evidence type="ECO:0000313" key="3">
    <source>
        <dbReference type="EMBL" id="AVO52903.1"/>
    </source>
</evidence>
<keyword evidence="1" id="KW-1133">Transmembrane helix</keyword>
<evidence type="ECO:0000256" key="1">
    <source>
        <dbReference type="SAM" id="Phobius"/>
    </source>
</evidence>
<dbReference type="InterPro" id="IPR009936">
    <property type="entry name" value="DUF1468"/>
</dbReference>
<accession>A0A2R3QME5</accession>
<keyword evidence="1" id="KW-0812">Transmembrane</keyword>
<dbReference type="Proteomes" id="UP000238327">
    <property type="component" value="Chromosome"/>
</dbReference>